<dbReference type="PROSITE" id="PS50893">
    <property type="entry name" value="ABC_TRANSPORTER_2"/>
    <property type="match status" value="1"/>
</dbReference>
<protein>
    <submittedName>
        <fullName evidence="7">ABC transporter ATP-binding protein</fullName>
    </submittedName>
</protein>
<gene>
    <name evidence="7" type="ORF">E2493_00445</name>
</gene>
<dbReference type="PANTHER" id="PTHR42794:SF1">
    <property type="entry name" value="HEMIN IMPORT ATP-BINDING PROTEIN HMUV"/>
    <property type="match status" value="1"/>
</dbReference>
<evidence type="ECO:0000256" key="5">
    <source>
        <dbReference type="ARBA" id="ARBA00037066"/>
    </source>
</evidence>
<evidence type="ECO:0000256" key="1">
    <source>
        <dbReference type="ARBA" id="ARBA00022448"/>
    </source>
</evidence>
<evidence type="ECO:0000256" key="4">
    <source>
        <dbReference type="ARBA" id="ARBA00022967"/>
    </source>
</evidence>
<dbReference type="SUPFAM" id="SSF52540">
    <property type="entry name" value="P-loop containing nucleoside triphosphate hydrolases"/>
    <property type="match status" value="1"/>
</dbReference>
<dbReference type="InterPro" id="IPR027417">
    <property type="entry name" value="P-loop_NTPase"/>
</dbReference>
<dbReference type="SMART" id="SM00382">
    <property type="entry name" value="AAA"/>
    <property type="match status" value="1"/>
</dbReference>
<name>A0A4Y8ZXG0_9SPHN</name>
<dbReference type="RefSeq" id="WP_135082600.1">
    <property type="nucleotide sequence ID" value="NZ_SPDV01000001.1"/>
</dbReference>
<evidence type="ECO:0000313" key="8">
    <source>
        <dbReference type="Proteomes" id="UP000298213"/>
    </source>
</evidence>
<keyword evidence="3 7" id="KW-0067">ATP-binding</keyword>
<proteinExistence type="predicted"/>
<keyword evidence="2" id="KW-0547">Nucleotide-binding</keyword>
<accession>A0A4Y8ZXG0</accession>
<dbReference type="GO" id="GO:0016887">
    <property type="term" value="F:ATP hydrolysis activity"/>
    <property type="evidence" value="ECO:0007669"/>
    <property type="project" value="InterPro"/>
</dbReference>
<dbReference type="GO" id="GO:0005524">
    <property type="term" value="F:ATP binding"/>
    <property type="evidence" value="ECO:0007669"/>
    <property type="project" value="UniProtKB-KW"/>
</dbReference>
<dbReference type="Proteomes" id="UP000298213">
    <property type="component" value="Unassembled WGS sequence"/>
</dbReference>
<dbReference type="Gene3D" id="3.40.50.300">
    <property type="entry name" value="P-loop containing nucleotide triphosphate hydrolases"/>
    <property type="match status" value="1"/>
</dbReference>
<reference evidence="7 8" key="1">
    <citation type="submission" date="2019-03" db="EMBL/GenBank/DDBJ databases">
        <title>Genome sequence of Sphingomonas sp. 17J27-24.</title>
        <authorList>
            <person name="Kim M."/>
            <person name="Maeng S."/>
            <person name="Sathiyaraj S."/>
        </authorList>
    </citation>
    <scope>NUCLEOTIDE SEQUENCE [LARGE SCALE GENOMIC DNA]</scope>
    <source>
        <strain evidence="7 8">17J27-24</strain>
    </source>
</reference>
<evidence type="ECO:0000256" key="3">
    <source>
        <dbReference type="ARBA" id="ARBA00022840"/>
    </source>
</evidence>
<evidence type="ECO:0000313" key="7">
    <source>
        <dbReference type="EMBL" id="TFI60217.1"/>
    </source>
</evidence>
<feature type="domain" description="ABC transporter" evidence="6">
    <location>
        <begin position="1"/>
        <end position="225"/>
    </location>
</feature>
<dbReference type="InterPro" id="IPR003593">
    <property type="entry name" value="AAA+_ATPase"/>
</dbReference>
<dbReference type="EMBL" id="SPDV01000001">
    <property type="protein sequence ID" value="TFI60217.1"/>
    <property type="molecule type" value="Genomic_DNA"/>
</dbReference>
<dbReference type="Pfam" id="PF00005">
    <property type="entry name" value="ABC_tran"/>
    <property type="match status" value="1"/>
</dbReference>
<keyword evidence="4" id="KW-1278">Translocase</keyword>
<organism evidence="7 8">
    <name type="scientific">Sphingomonas parva</name>
    <dbReference type="NCBI Taxonomy" id="2555898"/>
    <lineage>
        <taxon>Bacteria</taxon>
        <taxon>Pseudomonadati</taxon>
        <taxon>Pseudomonadota</taxon>
        <taxon>Alphaproteobacteria</taxon>
        <taxon>Sphingomonadales</taxon>
        <taxon>Sphingomonadaceae</taxon>
        <taxon>Sphingomonas</taxon>
    </lineage>
</organism>
<comment type="caution">
    <text evidence="7">The sequence shown here is derived from an EMBL/GenBank/DDBJ whole genome shotgun (WGS) entry which is preliminary data.</text>
</comment>
<dbReference type="PANTHER" id="PTHR42794">
    <property type="entry name" value="HEMIN IMPORT ATP-BINDING PROTEIN HMUV"/>
    <property type="match status" value="1"/>
</dbReference>
<dbReference type="AlphaFoldDB" id="A0A4Y8ZXG0"/>
<dbReference type="OrthoDB" id="9810077at2"/>
<sequence>MTRLLDAQGLEIAGRLAATDLAIIGPQLVCLVGPNGSGKTSLLHALAGIGSASGTVRIGGADARTASPSVRHRLFSYLPANRELLWPLTVRDVARLGLAALENEIDAALETFELTGWADRRVDRLSTGERSRVLLARAFAARSALLLLDEPIANLDPLWQLRLMDILRRSVSAGGQGAIVALHDLDLAARHADRLIIMKNGRIAADGDPAEVIAGPCIPAVFGIQRTREGWRPA</sequence>
<keyword evidence="1" id="KW-0813">Transport</keyword>
<evidence type="ECO:0000256" key="2">
    <source>
        <dbReference type="ARBA" id="ARBA00022741"/>
    </source>
</evidence>
<keyword evidence="8" id="KW-1185">Reference proteome</keyword>
<evidence type="ECO:0000259" key="6">
    <source>
        <dbReference type="PROSITE" id="PS50893"/>
    </source>
</evidence>
<dbReference type="InterPro" id="IPR003439">
    <property type="entry name" value="ABC_transporter-like_ATP-bd"/>
</dbReference>
<comment type="function">
    <text evidence="5">Part of the ABC transporter complex HmuTUV involved in hemin import. Responsible for energy coupling to the transport system.</text>
</comment>